<dbReference type="InterPro" id="IPR015864">
    <property type="entry name" value="FAD_synthase"/>
</dbReference>
<dbReference type="InterPro" id="IPR015865">
    <property type="entry name" value="Riboflavin_kinase_bac/euk"/>
</dbReference>
<evidence type="ECO:0000256" key="13">
    <source>
        <dbReference type="ARBA" id="ARBA00047880"/>
    </source>
</evidence>
<evidence type="ECO:0000256" key="9">
    <source>
        <dbReference type="ARBA" id="ARBA00022777"/>
    </source>
</evidence>
<evidence type="ECO:0000256" key="3">
    <source>
        <dbReference type="ARBA" id="ARBA00005201"/>
    </source>
</evidence>
<evidence type="ECO:0000313" key="17">
    <source>
        <dbReference type="EMBL" id="OPJ61815.1"/>
    </source>
</evidence>
<dbReference type="UniPathway" id="UPA00277">
    <property type="reaction ID" value="UER00407"/>
</dbReference>
<keyword evidence="5 15" id="KW-0288">FMN</keyword>
<dbReference type="STRING" id="1450648.CLORY_21210"/>
<keyword evidence="6 15" id="KW-0808">Transferase</keyword>
<comment type="catalytic activity">
    <reaction evidence="13 15">
        <text>riboflavin + ATP = FMN + ADP + H(+)</text>
        <dbReference type="Rhea" id="RHEA:14357"/>
        <dbReference type="ChEBI" id="CHEBI:15378"/>
        <dbReference type="ChEBI" id="CHEBI:30616"/>
        <dbReference type="ChEBI" id="CHEBI:57986"/>
        <dbReference type="ChEBI" id="CHEBI:58210"/>
        <dbReference type="ChEBI" id="CHEBI:456216"/>
        <dbReference type="EC" id="2.7.1.26"/>
    </reaction>
</comment>
<dbReference type="InterPro" id="IPR002606">
    <property type="entry name" value="Riboflavin_kinase_bac"/>
</dbReference>
<comment type="pathway">
    <text evidence="2 15">Cofactor biosynthesis; FAD biosynthesis; FAD from FMN: step 1/1.</text>
</comment>
<evidence type="ECO:0000256" key="4">
    <source>
        <dbReference type="ARBA" id="ARBA00022630"/>
    </source>
</evidence>
<evidence type="ECO:0000256" key="5">
    <source>
        <dbReference type="ARBA" id="ARBA00022643"/>
    </source>
</evidence>
<comment type="function">
    <text evidence="1">Catalyzes the phosphorylation of riboflavin to FMN followed by the adenylation of FMN to FAD.</text>
</comment>
<dbReference type="InterPro" id="IPR023465">
    <property type="entry name" value="Riboflavin_kinase_dom_sf"/>
</dbReference>
<dbReference type="Pfam" id="PF01687">
    <property type="entry name" value="Flavokinase"/>
    <property type="match status" value="1"/>
</dbReference>
<dbReference type="NCBIfam" id="NF004162">
    <property type="entry name" value="PRK05627.1-5"/>
    <property type="match status" value="1"/>
</dbReference>
<protein>
    <recommendedName>
        <fullName evidence="15">Riboflavin biosynthesis protein</fullName>
    </recommendedName>
    <domain>
        <recommendedName>
            <fullName evidence="15">Riboflavin kinase</fullName>
            <ecNumber evidence="15">2.7.1.26</ecNumber>
        </recommendedName>
        <alternativeName>
            <fullName evidence="15">Flavokinase</fullName>
        </alternativeName>
    </domain>
    <domain>
        <recommendedName>
            <fullName evidence="15">FMN adenylyltransferase</fullName>
            <ecNumber evidence="15">2.7.7.2</ecNumber>
        </recommendedName>
        <alternativeName>
            <fullName evidence="15">FAD pyrophosphorylase</fullName>
        </alternativeName>
        <alternativeName>
            <fullName evidence="15">FAD synthase</fullName>
        </alternativeName>
    </domain>
</protein>
<keyword evidence="4 15" id="KW-0285">Flavoprotein</keyword>
<dbReference type="GO" id="GO:0005524">
    <property type="term" value="F:ATP binding"/>
    <property type="evidence" value="ECO:0007669"/>
    <property type="project" value="UniProtKB-UniRule"/>
</dbReference>
<keyword evidence="12" id="KW-0511">Multifunctional enzyme</keyword>
<feature type="domain" description="Riboflavin kinase" evidence="16">
    <location>
        <begin position="180"/>
        <end position="306"/>
    </location>
</feature>
<dbReference type="GO" id="GO:0006747">
    <property type="term" value="P:FAD biosynthetic process"/>
    <property type="evidence" value="ECO:0007669"/>
    <property type="project" value="UniProtKB-UniRule"/>
</dbReference>
<comment type="catalytic activity">
    <reaction evidence="14 15">
        <text>FMN + ATP + H(+) = FAD + diphosphate</text>
        <dbReference type="Rhea" id="RHEA:17237"/>
        <dbReference type="ChEBI" id="CHEBI:15378"/>
        <dbReference type="ChEBI" id="CHEBI:30616"/>
        <dbReference type="ChEBI" id="CHEBI:33019"/>
        <dbReference type="ChEBI" id="CHEBI:57692"/>
        <dbReference type="ChEBI" id="CHEBI:58210"/>
        <dbReference type="EC" id="2.7.7.2"/>
    </reaction>
</comment>
<evidence type="ECO:0000259" key="16">
    <source>
        <dbReference type="SMART" id="SM00904"/>
    </source>
</evidence>
<dbReference type="Proteomes" id="UP000190080">
    <property type="component" value="Unassembled WGS sequence"/>
</dbReference>
<evidence type="ECO:0000256" key="12">
    <source>
        <dbReference type="ARBA" id="ARBA00023268"/>
    </source>
</evidence>
<dbReference type="AlphaFoldDB" id="A0A1V4IPU6"/>
<dbReference type="GO" id="GO:0009398">
    <property type="term" value="P:FMN biosynthetic process"/>
    <property type="evidence" value="ECO:0007669"/>
    <property type="project" value="UniProtKB-UniRule"/>
</dbReference>
<evidence type="ECO:0000256" key="7">
    <source>
        <dbReference type="ARBA" id="ARBA00022695"/>
    </source>
</evidence>
<accession>A0A1V4IPU6</accession>
<dbReference type="OrthoDB" id="9803667at2"/>
<comment type="pathway">
    <text evidence="3 15">Cofactor biosynthesis; FMN biosynthesis; FMN from riboflavin (ATP route): step 1/1.</text>
</comment>
<evidence type="ECO:0000256" key="8">
    <source>
        <dbReference type="ARBA" id="ARBA00022741"/>
    </source>
</evidence>
<evidence type="ECO:0000256" key="10">
    <source>
        <dbReference type="ARBA" id="ARBA00022827"/>
    </source>
</evidence>
<evidence type="ECO:0000313" key="18">
    <source>
        <dbReference type="Proteomes" id="UP000190080"/>
    </source>
</evidence>
<organism evidence="17 18">
    <name type="scientific">Clostridium oryzae</name>
    <dbReference type="NCBI Taxonomy" id="1450648"/>
    <lineage>
        <taxon>Bacteria</taxon>
        <taxon>Bacillati</taxon>
        <taxon>Bacillota</taxon>
        <taxon>Clostridia</taxon>
        <taxon>Eubacteriales</taxon>
        <taxon>Clostridiaceae</taxon>
        <taxon>Clostridium</taxon>
    </lineage>
</organism>
<sequence length="306" mass="35286">MLIIKDSDKKIEGRTFIALGSFDGLHRGHRKLIDKCIELSKEHKVRSMVYTFQNHPLTIVRPEAVPKLLMDNDTKIEMLDNLGVDIVAMENFTRQFMQLSAEEFVLRLLERFSPLGLVAGFNHRFGYKNSGDVNFLKLLGEKYNFSVTIITPQNDESDVVSSSRIRKLIEEGHIETANELLLSNFMLQGTVVYGKQIGKTVLGYPTANIKADDRFVIPKRGVYYTIAEVNGKKYKAMTNVGINPSVKHDESIKIESHLLDFDEDIYGRHIKIYFMERIRDEVKFSSVDKLMERMNKDYELVKNKRL</sequence>
<gene>
    <name evidence="17" type="primary">ribF</name>
    <name evidence="17" type="ORF">CLORY_21210</name>
</gene>
<evidence type="ECO:0000256" key="1">
    <source>
        <dbReference type="ARBA" id="ARBA00002121"/>
    </source>
</evidence>
<dbReference type="InterPro" id="IPR023468">
    <property type="entry name" value="Riboflavin_kinase"/>
</dbReference>
<proteinExistence type="inferred from homology"/>
<comment type="caution">
    <text evidence="17">The sequence shown here is derived from an EMBL/GenBank/DDBJ whole genome shotgun (WGS) entry which is preliminary data.</text>
</comment>
<dbReference type="PANTHER" id="PTHR22749">
    <property type="entry name" value="RIBOFLAVIN KINASE/FMN ADENYLYLTRANSFERASE"/>
    <property type="match status" value="1"/>
</dbReference>
<keyword evidence="8 15" id="KW-0547">Nucleotide-binding</keyword>
<keyword evidence="9 15" id="KW-0418">Kinase</keyword>
<name>A0A1V4IPU6_9CLOT</name>
<dbReference type="SUPFAM" id="SSF82114">
    <property type="entry name" value="Riboflavin kinase-like"/>
    <property type="match status" value="1"/>
</dbReference>
<evidence type="ECO:0000256" key="2">
    <source>
        <dbReference type="ARBA" id="ARBA00004726"/>
    </source>
</evidence>
<evidence type="ECO:0000256" key="11">
    <source>
        <dbReference type="ARBA" id="ARBA00022840"/>
    </source>
</evidence>
<dbReference type="NCBIfam" id="TIGR00083">
    <property type="entry name" value="ribF"/>
    <property type="match status" value="1"/>
</dbReference>
<keyword evidence="11 15" id="KW-0067">ATP-binding</keyword>
<dbReference type="GO" id="GO:0008531">
    <property type="term" value="F:riboflavin kinase activity"/>
    <property type="evidence" value="ECO:0007669"/>
    <property type="project" value="UniProtKB-UniRule"/>
</dbReference>
<keyword evidence="18" id="KW-1185">Reference proteome</keyword>
<dbReference type="CDD" id="cd02064">
    <property type="entry name" value="FAD_synthetase_N"/>
    <property type="match status" value="1"/>
</dbReference>
<dbReference type="SUPFAM" id="SSF52374">
    <property type="entry name" value="Nucleotidylyl transferase"/>
    <property type="match status" value="1"/>
</dbReference>
<dbReference type="Gene3D" id="2.40.30.30">
    <property type="entry name" value="Riboflavin kinase-like"/>
    <property type="match status" value="1"/>
</dbReference>
<dbReference type="EC" id="2.7.1.26" evidence="15"/>
<dbReference type="Pfam" id="PF06574">
    <property type="entry name" value="FAD_syn"/>
    <property type="match status" value="1"/>
</dbReference>
<dbReference type="PIRSF" id="PIRSF004491">
    <property type="entry name" value="FAD_Synth"/>
    <property type="match status" value="1"/>
</dbReference>
<dbReference type="GO" id="GO:0003919">
    <property type="term" value="F:FMN adenylyltransferase activity"/>
    <property type="evidence" value="ECO:0007669"/>
    <property type="project" value="UniProtKB-UniRule"/>
</dbReference>
<reference evidence="17 18" key="1">
    <citation type="submission" date="2017-03" db="EMBL/GenBank/DDBJ databases">
        <title>Genome sequence of Clostridium oryzae DSM 28571.</title>
        <authorList>
            <person name="Poehlein A."/>
            <person name="Daniel R."/>
        </authorList>
    </citation>
    <scope>NUCLEOTIDE SEQUENCE [LARGE SCALE GENOMIC DNA]</scope>
    <source>
        <strain evidence="17 18">DSM 28571</strain>
    </source>
</reference>
<evidence type="ECO:0000256" key="14">
    <source>
        <dbReference type="ARBA" id="ARBA00049494"/>
    </source>
</evidence>
<evidence type="ECO:0000256" key="15">
    <source>
        <dbReference type="PIRNR" id="PIRNR004491"/>
    </source>
</evidence>
<dbReference type="InterPro" id="IPR014729">
    <property type="entry name" value="Rossmann-like_a/b/a_fold"/>
</dbReference>
<keyword evidence="10 15" id="KW-0274">FAD</keyword>
<dbReference type="EC" id="2.7.7.2" evidence="15"/>
<dbReference type="GO" id="GO:0009231">
    <property type="term" value="P:riboflavin biosynthetic process"/>
    <property type="evidence" value="ECO:0007669"/>
    <property type="project" value="InterPro"/>
</dbReference>
<dbReference type="FunFam" id="2.40.30.30:FF:000003">
    <property type="entry name" value="Riboflavin biosynthesis protein"/>
    <property type="match status" value="1"/>
</dbReference>
<dbReference type="UniPathway" id="UPA00276">
    <property type="reaction ID" value="UER00406"/>
</dbReference>
<evidence type="ECO:0000256" key="6">
    <source>
        <dbReference type="ARBA" id="ARBA00022679"/>
    </source>
</evidence>
<dbReference type="RefSeq" id="WP_079424075.1">
    <property type="nucleotide sequence ID" value="NZ_MZGV01000019.1"/>
</dbReference>
<comment type="similarity">
    <text evidence="15">Belongs to the ribF family.</text>
</comment>
<keyword evidence="7 15" id="KW-0548">Nucleotidyltransferase</keyword>
<dbReference type="FunFam" id="3.40.50.620:FF:000021">
    <property type="entry name" value="Riboflavin biosynthesis protein"/>
    <property type="match status" value="1"/>
</dbReference>
<dbReference type="EMBL" id="MZGV01000019">
    <property type="protein sequence ID" value="OPJ61815.1"/>
    <property type="molecule type" value="Genomic_DNA"/>
</dbReference>
<dbReference type="SMART" id="SM00904">
    <property type="entry name" value="Flavokinase"/>
    <property type="match status" value="1"/>
</dbReference>
<dbReference type="Gene3D" id="3.40.50.620">
    <property type="entry name" value="HUPs"/>
    <property type="match status" value="1"/>
</dbReference>
<dbReference type="PANTHER" id="PTHR22749:SF6">
    <property type="entry name" value="RIBOFLAVIN KINASE"/>
    <property type="match status" value="1"/>
</dbReference>